<dbReference type="SUPFAM" id="SSF50249">
    <property type="entry name" value="Nucleic acid-binding proteins"/>
    <property type="match status" value="1"/>
</dbReference>
<evidence type="ECO:0000313" key="2">
    <source>
        <dbReference type="Proteomes" id="UP000265663"/>
    </source>
</evidence>
<organism evidence="1 2">
    <name type="scientific">Pyrenophora seminiperda CCB06</name>
    <dbReference type="NCBI Taxonomy" id="1302712"/>
    <lineage>
        <taxon>Eukaryota</taxon>
        <taxon>Fungi</taxon>
        <taxon>Dikarya</taxon>
        <taxon>Ascomycota</taxon>
        <taxon>Pezizomycotina</taxon>
        <taxon>Dothideomycetes</taxon>
        <taxon>Pleosporomycetidae</taxon>
        <taxon>Pleosporales</taxon>
        <taxon>Pleosporineae</taxon>
        <taxon>Pleosporaceae</taxon>
        <taxon>Pyrenophora</taxon>
    </lineage>
</organism>
<protein>
    <submittedName>
        <fullName evidence="1">Nucleic acid-binding</fullName>
    </submittedName>
</protein>
<dbReference type="GO" id="GO:0003697">
    <property type="term" value="F:single-stranded DNA binding"/>
    <property type="evidence" value="ECO:0007669"/>
    <property type="project" value="TreeGrafter"/>
</dbReference>
<dbReference type="InterPro" id="IPR052469">
    <property type="entry name" value="MEIOB"/>
</dbReference>
<proteinExistence type="predicted"/>
<dbReference type="PANTHER" id="PTHR21166">
    <property type="entry name" value="CELL DIVISION CONTROL PROTEIN 24 OB DOMAIN-CONTAINING PROTEIN-RELATED"/>
    <property type="match status" value="1"/>
</dbReference>
<keyword evidence="2" id="KW-1185">Reference proteome</keyword>
<name>A0A3M7M9P6_9PLEO</name>
<dbReference type="InterPro" id="IPR012340">
    <property type="entry name" value="NA-bd_OB-fold"/>
</dbReference>
<accession>A0A3M7M9P6</accession>
<sequence>MPASSSIQDHFSSSSTKNGDGFAAEEMQSALSTQGATAASAWIPTLDYDEADLGTLQPGPRHLTLMGRIVYFNDQAKPSKSHKAAQGCIRVMISDDTGVLTVRLWYANTQYKLKLGQLVSIWTVHISNSSEHNSLAPNTAPLFTTIFPEGERNCCFMVHENSDDGTMFRRPYGVSEARVLTGLMTLKSFADGGYDVEEPKLLVCVKSIGARKKYMNRNGTTSELVSLCIFDDTSDGLLTLYSSMCDSASLFIPCKTVLLISNPGWRIERIAKLTITGNSRVDIDPNMGDARRLRALAQRLTKKEHVNPPFPLTVKAVQDFEHAAVRALYTLADVDDVARSLSTSRSKDTIVGYLSVIITELNIVTPSKRNMLMCNECCGIPTFANSTIVQCRQCGNMVELRINPRILGPLLDETGTINACKLILSDTAWTQLLGRTPQQLVETDVDVLRYLEQRLLFLRITMGFALALDDDIGRLAIWCVAS</sequence>
<dbReference type="GO" id="GO:0008310">
    <property type="term" value="F:single-stranded DNA 3'-5' DNA exonuclease activity"/>
    <property type="evidence" value="ECO:0007669"/>
    <property type="project" value="TreeGrafter"/>
</dbReference>
<evidence type="ECO:0000313" key="1">
    <source>
        <dbReference type="EMBL" id="RMZ71207.1"/>
    </source>
</evidence>
<dbReference type="PANTHER" id="PTHR21166:SF2">
    <property type="entry name" value="CELL DIVISION CONTROL PROTEIN 24 OB DOMAIN-CONTAINING PROTEIN-RELATED"/>
    <property type="match status" value="1"/>
</dbReference>
<reference evidence="1 2" key="1">
    <citation type="journal article" date="2014" name="PLoS ONE">
        <title>De novo Genome Assembly of the Fungal Plant Pathogen Pyrenophora semeniperda.</title>
        <authorList>
            <person name="Soliai M.M."/>
            <person name="Meyer S.E."/>
            <person name="Udall J.A."/>
            <person name="Elzinga D.E."/>
            <person name="Hermansen R.A."/>
            <person name="Bodily P.M."/>
            <person name="Hart A.A."/>
            <person name="Coleman C.E."/>
        </authorList>
    </citation>
    <scope>NUCLEOTIDE SEQUENCE [LARGE SCALE GENOMIC DNA]</scope>
    <source>
        <strain evidence="1 2">CCB06</strain>
        <tissue evidence="1">Mycelium</tissue>
    </source>
</reference>
<dbReference type="Proteomes" id="UP000265663">
    <property type="component" value="Unassembled WGS sequence"/>
</dbReference>
<dbReference type="EMBL" id="KE747826">
    <property type="protein sequence ID" value="RMZ71207.1"/>
    <property type="molecule type" value="Genomic_DNA"/>
</dbReference>
<dbReference type="OrthoDB" id="3248508at2759"/>
<dbReference type="AlphaFoldDB" id="A0A3M7M9P6"/>
<gene>
    <name evidence="1" type="ORF">GMOD_00005730</name>
</gene>
<dbReference type="GO" id="GO:0000712">
    <property type="term" value="P:resolution of meiotic recombination intermediates"/>
    <property type="evidence" value="ECO:0007669"/>
    <property type="project" value="TreeGrafter"/>
</dbReference>